<comment type="subcellular location">
    <subcellularLocation>
        <location evidence="1">Membrane</location>
    </subcellularLocation>
</comment>
<keyword evidence="6" id="KW-1133">Transmembrane helix</keyword>
<dbReference type="PRINTS" id="PR00385">
    <property type="entry name" value="P450"/>
</dbReference>
<gene>
    <name evidence="14" type="ORF">Nepgr_016029</name>
</gene>
<evidence type="ECO:0000256" key="5">
    <source>
        <dbReference type="ARBA" id="ARBA00022723"/>
    </source>
</evidence>
<sequence>MAVFAVMILMMTWLWRAVKWVWLRPKTLERCLRQQGFAGNSYRLLFGDMKDFSRLKIEARSQPIRFTNDYLSRADPLLHQTIKNYGKNSFVWMGPIPMVNITEPELTKEILSNMNDFRKPKFNKIFQLFAPGLIQYEGEKWAKDRKMINTAFHIDKLKLMLPAFHMSCDDMIGKWEKIVSVSESREVDVMPHIQTLTADVMSRSVFGSSYEEGSKIFQLITKQIDIALQVLHTSFIPGWWILPTRTNRQMKQLDHEIQTLLKSIIHKRKEAMEIGEDAKEDLLGILMQSSSNNVKKHGSDIHHLGLTINEVIDECKLFYIAGQETTSMLLVWTLIMLSKHQDWQARAREEVLRTFGHNKSSFGELNHLKIVTMILYEILRLYPPVIATVRSVQKDIKLGKLFLSAGVLLNLAIVISHQDEEIWGNDAKEFKPERFSEGISNAIEGNVSFFPFGWGPRICIGQNFAMFEAKIAIGMIFRHVVDGSSGDRGGEGNDGDYGGGNGNDTSGGD</sequence>
<comment type="similarity">
    <text evidence="2 12">Belongs to the cytochrome P450 family.</text>
</comment>
<dbReference type="AlphaFoldDB" id="A0AAD3XR88"/>
<evidence type="ECO:0000256" key="4">
    <source>
        <dbReference type="ARBA" id="ARBA00022692"/>
    </source>
</evidence>
<comment type="cofactor">
    <cofactor evidence="11">
        <name>heme</name>
        <dbReference type="ChEBI" id="CHEBI:30413"/>
    </cofactor>
</comment>
<evidence type="ECO:0000256" key="12">
    <source>
        <dbReference type="RuleBase" id="RU000461"/>
    </source>
</evidence>
<dbReference type="SUPFAM" id="SSF48264">
    <property type="entry name" value="Cytochrome P450"/>
    <property type="match status" value="1"/>
</dbReference>
<evidence type="ECO:0008006" key="16">
    <source>
        <dbReference type="Google" id="ProtNLM"/>
    </source>
</evidence>
<dbReference type="InterPro" id="IPR002401">
    <property type="entry name" value="Cyt_P450_E_grp-I"/>
</dbReference>
<dbReference type="Proteomes" id="UP001279734">
    <property type="component" value="Unassembled WGS sequence"/>
</dbReference>
<dbReference type="PANTHER" id="PTHR24282:SF255">
    <property type="entry name" value="CYTOCHROME P450 72A11-RELATED"/>
    <property type="match status" value="1"/>
</dbReference>
<dbReference type="GO" id="GO:0004497">
    <property type="term" value="F:monooxygenase activity"/>
    <property type="evidence" value="ECO:0007669"/>
    <property type="project" value="UniProtKB-KW"/>
</dbReference>
<evidence type="ECO:0000256" key="13">
    <source>
        <dbReference type="SAM" id="MobiDB-lite"/>
    </source>
</evidence>
<dbReference type="GO" id="GO:0005506">
    <property type="term" value="F:iron ion binding"/>
    <property type="evidence" value="ECO:0007669"/>
    <property type="project" value="InterPro"/>
</dbReference>
<keyword evidence="10" id="KW-0472">Membrane</keyword>
<dbReference type="PRINTS" id="PR00463">
    <property type="entry name" value="EP450I"/>
</dbReference>
<keyword evidence="8 11" id="KW-0408">Iron</keyword>
<evidence type="ECO:0000313" key="15">
    <source>
        <dbReference type="Proteomes" id="UP001279734"/>
    </source>
</evidence>
<feature type="region of interest" description="Disordered" evidence="13">
    <location>
        <begin position="487"/>
        <end position="509"/>
    </location>
</feature>
<dbReference type="InterPro" id="IPR017972">
    <property type="entry name" value="Cyt_P450_CS"/>
</dbReference>
<feature type="binding site" description="axial binding residue" evidence="11">
    <location>
        <position position="459"/>
    </location>
    <ligand>
        <name>heme</name>
        <dbReference type="ChEBI" id="CHEBI:30413"/>
    </ligand>
    <ligandPart>
        <name>Fe</name>
        <dbReference type="ChEBI" id="CHEBI:18248"/>
    </ligandPart>
</feature>
<evidence type="ECO:0000256" key="1">
    <source>
        <dbReference type="ARBA" id="ARBA00004370"/>
    </source>
</evidence>
<dbReference type="GO" id="GO:0020037">
    <property type="term" value="F:heme binding"/>
    <property type="evidence" value="ECO:0007669"/>
    <property type="project" value="InterPro"/>
</dbReference>
<keyword evidence="15" id="KW-1185">Reference proteome</keyword>
<dbReference type="GO" id="GO:0016020">
    <property type="term" value="C:membrane"/>
    <property type="evidence" value="ECO:0007669"/>
    <property type="project" value="UniProtKB-SubCell"/>
</dbReference>
<evidence type="ECO:0000256" key="10">
    <source>
        <dbReference type="ARBA" id="ARBA00023136"/>
    </source>
</evidence>
<dbReference type="Pfam" id="PF00067">
    <property type="entry name" value="p450"/>
    <property type="match status" value="1"/>
</dbReference>
<evidence type="ECO:0000256" key="3">
    <source>
        <dbReference type="ARBA" id="ARBA00022617"/>
    </source>
</evidence>
<feature type="compositionally biased region" description="Gly residues" evidence="13">
    <location>
        <begin position="495"/>
        <end position="509"/>
    </location>
</feature>
<dbReference type="PANTHER" id="PTHR24282">
    <property type="entry name" value="CYTOCHROME P450 FAMILY MEMBER"/>
    <property type="match status" value="1"/>
</dbReference>
<evidence type="ECO:0000256" key="9">
    <source>
        <dbReference type="ARBA" id="ARBA00023033"/>
    </source>
</evidence>
<evidence type="ECO:0000256" key="6">
    <source>
        <dbReference type="ARBA" id="ARBA00022989"/>
    </source>
</evidence>
<reference evidence="14" key="1">
    <citation type="submission" date="2023-05" db="EMBL/GenBank/DDBJ databases">
        <title>Nepenthes gracilis genome sequencing.</title>
        <authorList>
            <person name="Fukushima K."/>
        </authorList>
    </citation>
    <scope>NUCLEOTIDE SEQUENCE</scope>
    <source>
        <strain evidence="14">SING2019-196</strain>
    </source>
</reference>
<keyword evidence="4" id="KW-0812">Transmembrane</keyword>
<evidence type="ECO:0000256" key="7">
    <source>
        <dbReference type="ARBA" id="ARBA00023002"/>
    </source>
</evidence>
<evidence type="ECO:0000256" key="11">
    <source>
        <dbReference type="PIRSR" id="PIRSR602401-1"/>
    </source>
</evidence>
<proteinExistence type="inferred from homology"/>
<dbReference type="InterPro" id="IPR036396">
    <property type="entry name" value="Cyt_P450_sf"/>
</dbReference>
<keyword evidence="7 12" id="KW-0560">Oxidoreductase</keyword>
<comment type="caution">
    <text evidence="14">The sequence shown here is derived from an EMBL/GenBank/DDBJ whole genome shotgun (WGS) entry which is preliminary data.</text>
</comment>
<keyword evidence="9 12" id="KW-0503">Monooxygenase</keyword>
<dbReference type="GO" id="GO:0016705">
    <property type="term" value="F:oxidoreductase activity, acting on paired donors, with incorporation or reduction of molecular oxygen"/>
    <property type="evidence" value="ECO:0007669"/>
    <property type="project" value="InterPro"/>
</dbReference>
<protein>
    <recommendedName>
        <fullName evidence="16">Cytochrome P450</fullName>
    </recommendedName>
</protein>
<name>A0AAD3XR88_NEPGR</name>
<keyword evidence="3 11" id="KW-0349">Heme</keyword>
<accession>A0AAD3XR88</accession>
<evidence type="ECO:0000313" key="14">
    <source>
        <dbReference type="EMBL" id="GMH14188.1"/>
    </source>
</evidence>
<keyword evidence="5 11" id="KW-0479">Metal-binding</keyword>
<evidence type="ECO:0000256" key="8">
    <source>
        <dbReference type="ARBA" id="ARBA00023004"/>
    </source>
</evidence>
<evidence type="ECO:0000256" key="2">
    <source>
        <dbReference type="ARBA" id="ARBA00010617"/>
    </source>
</evidence>
<dbReference type="InterPro" id="IPR050665">
    <property type="entry name" value="Cytochrome_P450_Monooxygen"/>
</dbReference>
<organism evidence="14 15">
    <name type="scientific">Nepenthes gracilis</name>
    <name type="common">Slender pitcher plant</name>
    <dbReference type="NCBI Taxonomy" id="150966"/>
    <lineage>
        <taxon>Eukaryota</taxon>
        <taxon>Viridiplantae</taxon>
        <taxon>Streptophyta</taxon>
        <taxon>Embryophyta</taxon>
        <taxon>Tracheophyta</taxon>
        <taxon>Spermatophyta</taxon>
        <taxon>Magnoliopsida</taxon>
        <taxon>eudicotyledons</taxon>
        <taxon>Gunneridae</taxon>
        <taxon>Pentapetalae</taxon>
        <taxon>Caryophyllales</taxon>
        <taxon>Nepenthaceae</taxon>
        <taxon>Nepenthes</taxon>
    </lineage>
</organism>
<dbReference type="PROSITE" id="PS00086">
    <property type="entry name" value="CYTOCHROME_P450"/>
    <property type="match status" value="1"/>
</dbReference>
<dbReference type="InterPro" id="IPR001128">
    <property type="entry name" value="Cyt_P450"/>
</dbReference>
<dbReference type="EMBL" id="BSYO01000013">
    <property type="protein sequence ID" value="GMH14188.1"/>
    <property type="molecule type" value="Genomic_DNA"/>
</dbReference>
<dbReference type="Gene3D" id="1.10.630.10">
    <property type="entry name" value="Cytochrome P450"/>
    <property type="match status" value="1"/>
</dbReference>